<dbReference type="EMBL" id="CP033219">
    <property type="protein sequence ID" value="AZV76934.1"/>
    <property type="molecule type" value="Genomic_DNA"/>
</dbReference>
<evidence type="ECO:0000259" key="2">
    <source>
        <dbReference type="PROSITE" id="PS50125"/>
    </source>
</evidence>
<gene>
    <name evidence="3" type="ORF">EBB79_02825</name>
</gene>
<evidence type="ECO:0000256" key="1">
    <source>
        <dbReference type="SAM" id="Phobius"/>
    </source>
</evidence>
<proteinExistence type="predicted"/>
<dbReference type="SUPFAM" id="SSF55073">
    <property type="entry name" value="Nucleotide cyclase"/>
    <property type="match status" value="1"/>
</dbReference>
<dbReference type="Proteomes" id="UP000283063">
    <property type="component" value="Chromosome"/>
</dbReference>
<name>A0A3T0MYU3_9RHOB</name>
<protein>
    <submittedName>
        <fullName evidence="3">Guanylyl cyclase</fullName>
    </submittedName>
</protein>
<dbReference type="RefSeq" id="WP_127747455.1">
    <property type="nucleotide sequence ID" value="NZ_CP033219.1"/>
</dbReference>
<dbReference type="KEGG" id="sedi:EBB79_02825"/>
<dbReference type="GO" id="GO:0035556">
    <property type="term" value="P:intracellular signal transduction"/>
    <property type="evidence" value="ECO:0007669"/>
    <property type="project" value="InterPro"/>
</dbReference>
<dbReference type="CDD" id="cd07302">
    <property type="entry name" value="CHD"/>
    <property type="match status" value="1"/>
</dbReference>
<dbReference type="InterPro" id="IPR001054">
    <property type="entry name" value="A/G_cyclase"/>
</dbReference>
<dbReference type="GO" id="GO:0004016">
    <property type="term" value="F:adenylate cyclase activity"/>
    <property type="evidence" value="ECO:0007669"/>
    <property type="project" value="UniProtKB-ARBA"/>
</dbReference>
<keyword evidence="1" id="KW-0472">Membrane</keyword>
<dbReference type="Gene3D" id="3.30.70.1230">
    <property type="entry name" value="Nucleotide cyclase"/>
    <property type="match status" value="1"/>
</dbReference>
<dbReference type="InterPro" id="IPR050697">
    <property type="entry name" value="Adenylyl/Guanylyl_Cyclase_3/4"/>
</dbReference>
<dbReference type="SMART" id="SM00028">
    <property type="entry name" value="TPR"/>
    <property type="match status" value="4"/>
</dbReference>
<feature type="domain" description="Guanylate cyclase" evidence="2">
    <location>
        <begin position="7"/>
        <end position="122"/>
    </location>
</feature>
<dbReference type="OrthoDB" id="54411at2"/>
<reference evidence="3 4" key="1">
    <citation type="submission" date="2018-10" db="EMBL/GenBank/DDBJ databases">
        <title>Parasedimentitalea marina sp. nov., a psychrophilic bacterium isolated from deep seawater of the New Britain Trench.</title>
        <authorList>
            <person name="Cao J."/>
        </authorList>
    </citation>
    <scope>NUCLEOTIDE SEQUENCE [LARGE SCALE GENOMIC DNA]</scope>
    <source>
        <strain evidence="3 4">W43</strain>
    </source>
</reference>
<accession>A0A3T0MYU3</accession>
<dbReference type="InterPro" id="IPR019734">
    <property type="entry name" value="TPR_rpt"/>
</dbReference>
<evidence type="ECO:0000313" key="3">
    <source>
        <dbReference type="EMBL" id="AZV76934.1"/>
    </source>
</evidence>
<dbReference type="InterPro" id="IPR029787">
    <property type="entry name" value="Nucleotide_cyclase"/>
</dbReference>
<dbReference type="InterPro" id="IPR011990">
    <property type="entry name" value="TPR-like_helical_dom_sf"/>
</dbReference>
<dbReference type="GO" id="GO:0006171">
    <property type="term" value="P:cAMP biosynthetic process"/>
    <property type="evidence" value="ECO:0007669"/>
    <property type="project" value="TreeGrafter"/>
</dbReference>
<dbReference type="Pfam" id="PF00211">
    <property type="entry name" value="Guanylate_cyc"/>
    <property type="match status" value="1"/>
</dbReference>
<keyword evidence="4" id="KW-1185">Reference proteome</keyword>
<evidence type="ECO:0000313" key="4">
    <source>
        <dbReference type="Proteomes" id="UP000283063"/>
    </source>
</evidence>
<sequence length="735" mass="80683">MERRLTAILTIDVVGYSGLMAKDEADTYVRLRAERNNFLEPTVATHNGHIIKLMGDGALIEFPSVVDAVSCAITIQESVAKRQVDVPPDQRILFRIGVNVGDVIVEEGDIYGDGVNVAARLEALAHPGGICVSRAVFEYTRGKVDHPFEAMGEHQVKNIPDPIDVYRVAMQNTVGKPPRTPRTMMRWLTLGGGGIAAMVAGLVLWFLPWLPTSSPFPPQEFQAPVDRPSLVVLPFDNLSADASDDYFADGLTDDLITDLSGLSGLLVIARNTAFTLTDQPVDIRDVGRKLGVRYVLDGSVRRAGDRIRINAQLIDSQTGDSLWADRIERNASDIFAVQDEVIRHIVETLSVRLSLSEQKRLERLPTQNLEAYDYYLRAEHAARTGFRPQLNEALALYTKSTELDPEFARAFAATARTEAYVMRSNYDDILAFPVARKRAYEHASKALKIDAELSLTYSVLAELQVIDSRYEDALISAERAVALGPNEAEAYAALNLVHTFSGRHADAVAAIETAQKLNPSLPNGTRLDASLAYMLNGQPERAVSILEQARDAAPNVDEIYTYLVAAYTLAGRIELAHAAAAEAERLEANMSVELYRMKFGHLRRAEDLTTFLGALAKGGLQKWPWGFDAGTREPLTADEIRHVTFGSIWQGNVEGIGPGVTQIGADGSLAFRTMAYIATGEVTISGDMLCERVESLSLGRTVCGPIYRNAASLVEGEYMYTYVNATKVFHFSPVD</sequence>
<dbReference type="AlphaFoldDB" id="A0A3T0MYU3"/>
<dbReference type="PROSITE" id="PS50125">
    <property type="entry name" value="GUANYLATE_CYCLASE_2"/>
    <property type="match status" value="1"/>
</dbReference>
<dbReference type="PANTHER" id="PTHR43081">
    <property type="entry name" value="ADENYLATE CYCLASE, TERMINAL-DIFFERENTIATION SPECIFIC-RELATED"/>
    <property type="match status" value="1"/>
</dbReference>
<dbReference type="Gene3D" id="3.40.50.10070">
    <property type="entry name" value="TolB, N-terminal domain"/>
    <property type="match status" value="1"/>
</dbReference>
<dbReference type="SUPFAM" id="SSF48452">
    <property type="entry name" value="TPR-like"/>
    <property type="match status" value="1"/>
</dbReference>
<feature type="transmembrane region" description="Helical" evidence="1">
    <location>
        <begin position="187"/>
        <end position="210"/>
    </location>
</feature>
<keyword evidence="1" id="KW-1133">Transmembrane helix</keyword>
<dbReference type="PANTHER" id="PTHR43081:SF19">
    <property type="entry name" value="PH-SENSITIVE ADENYLATE CYCLASE RV1264"/>
    <property type="match status" value="1"/>
</dbReference>
<organism evidence="3 4">
    <name type="scientific">Parasedimentitalea marina</name>
    <dbReference type="NCBI Taxonomy" id="2483033"/>
    <lineage>
        <taxon>Bacteria</taxon>
        <taxon>Pseudomonadati</taxon>
        <taxon>Pseudomonadota</taxon>
        <taxon>Alphaproteobacteria</taxon>
        <taxon>Rhodobacterales</taxon>
        <taxon>Paracoccaceae</taxon>
        <taxon>Parasedimentitalea</taxon>
    </lineage>
</organism>
<dbReference type="Gene3D" id="1.25.40.10">
    <property type="entry name" value="Tetratricopeptide repeat domain"/>
    <property type="match status" value="2"/>
</dbReference>
<keyword evidence="1" id="KW-0812">Transmembrane</keyword>